<comment type="similarity">
    <text evidence="2 6">Belongs to the drug/metabolite transporter (DMT) superfamily. Plant drug/metabolite exporter (P-DME) (TC 2.A.7.4) family.</text>
</comment>
<evidence type="ECO:0000313" key="10">
    <source>
        <dbReference type="Proteomes" id="UP001222027"/>
    </source>
</evidence>
<evidence type="ECO:0000256" key="3">
    <source>
        <dbReference type="ARBA" id="ARBA00022692"/>
    </source>
</evidence>
<evidence type="ECO:0000256" key="2">
    <source>
        <dbReference type="ARBA" id="ARBA00007635"/>
    </source>
</evidence>
<dbReference type="SUPFAM" id="SSF103481">
    <property type="entry name" value="Multidrug resistance efflux transporter EmrE"/>
    <property type="match status" value="2"/>
</dbReference>
<comment type="caution">
    <text evidence="9">The sequence shown here is derived from an EMBL/GenBank/DDBJ whole genome shotgun (WGS) entry which is preliminary data.</text>
</comment>
<dbReference type="PROSITE" id="PS51257">
    <property type="entry name" value="PROKAR_LIPOPROTEIN"/>
    <property type="match status" value="1"/>
</dbReference>
<dbReference type="Pfam" id="PF00892">
    <property type="entry name" value="EamA"/>
    <property type="match status" value="1"/>
</dbReference>
<evidence type="ECO:0000256" key="1">
    <source>
        <dbReference type="ARBA" id="ARBA00004141"/>
    </source>
</evidence>
<feature type="transmembrane region" description="Helical" evidence="6">
    <location>
        <begin position="235"/>
        <end position="256"/>
    </location>
</feature>
<feature type="transmembrane region" description="Helical" evidence="6">
    <location>
        <begin position="212"/>
        <end position="229"/>
    </location>
</feature>
<keyword evidence="10" id="KW-1185">Reference proteome</keyword>
<evidence type="ECO:0000313" key="9">
    <source>
        <dbReference type="EMBL" id="KAJ8477113.1"/>
    </source>
</evidence>
<proteinExistence type="inferred from homology"/>
<evidence type="ECO:0000259" key="8">
    <source>
        <dbReference type="Pfam" id="PF00892"/>
    </source>
</evidence>
<comment type="subcellular location">
    <subcellularLocation>
        <location evidence="1 6">Membrane</location>
        <topology evidence="1 6">Multi-pass membrane protein</topology>
    </subcellularLocation>
</comment>
<dbReference type="EMBL" id="JAQQAF010000006">
    <property type="protein sequence ID" value="KAJ8477113.1"/>
    <property type="molecule type" value="Genomic_DNA"/>
</dbReference>
<gene>
    <name evidence="9" type="ORF">OPV22_020840</name>
</gene>
<accession>A0AAV8QL60</accession>
<keyword evidence="3 6" id="KW-0812">Transmembrane</keyword>
<dbReference type="AlphaFoldDB" id="A0AAV8QL60"/>
<evidence type="ECO:0000256" key="4">
    <source>
        <dbReference type="ARBA" id="ARBA00022989"/>
    </source>
</evidence>
<name>A0AAV8QL60_ENSVE</name>
<organism evidence="9 10">
    <name type="scientific">Ensete ventricosum</name>
    <name type="common">Abyssinian banana</name>
    <name type="synonym">Musa ensete</name>
    <dbReference type="NCBI Taxonomy" id="4639"/>
    <lineage>
        <taxon>Eukaryota</taxon>
        <taxon>Viridiplantae</taxon>
        <taxon>Streptophyta</taxon>
        <taxon>Embryophyta</taxon>
        <taxon>Tracheophyta</taxon>
        <taxon>Spermatophyta</taxon>
        <taxon>Magnoliopsida</taxon>
        <taxon>Liliopsida</taxon>
        <taxon>Zingiberales</taxon>
        <taxon>Musaceae</taxon>
        <taxon>Ensete</taxon>
    </lineage>
</organism>
<dbReference type="PANTHER" id="PTHR31218">
    <property type="entry name" value="WAT1-RELATED PROTEIN"/>
    <property type="match status" value="1"/>
</dbReference>
<reference evidence="9 10" key="1">
    <citation type="submission" date="2022-12" db="EMBL/GenBank/DDBJ databases">
        <title>Chromosome-scale assembly of the Ensete ventricosum genome.</title>
        <authorList>
            <person name="Dussert Y."/>
            <person name="Stocks J."/>
            <person name="Wendawek A."/>
            <person name="Woldeyes F."/>
            <person name="Nichols R.A."/>
            <person name="Borrell J.S."/>
        </authorList>
    </citation>
    <scope>NUCLEOTIDE SEQUENCE [LARGE SCALE GENOMIC DNA]</scope>
    <source>
        <strain evidence="10">cv. Maze</strain>
        <tissue evidence="9">Seeds</tissue>
    </source>
</reference>
<dbReference type="InterPro" id="IPR037185">
    <property type="entry name" value="EmrE-like"/>
</dbReference>
<feature type="transmembrane region" description="Helical" evidence="6">
    <location>
        <begin position="96"/>
        <end position="116"/>
    </location>
</feature>
<feature type="transmembrane region" description="Helical" evidence="6">
    <location>
        <begin position="60"/>
        <end position="84"/>
    </location>
</feature>
<protein>
    <recommendedName>
        <fullName evidence="6">WAT1-related protein</fullName>
    </recommendedName>
</protein>
<keyword evidence="4 6" id="KW-1133">Transmembrane helix</keyword>
<evidence type="ECO:0000256" key="5">
    <source>
        <dbReference type="ARBA" id="ARBA00023136"/>
    </source>
</evidence>
<dbReference type="Proteomes" id="UP001222027">
    <property type="component" value="Unassembled WGS sequence"/>
</dbReference>
<feature type="region of interest" description="Disordered" evidence="7">
    <location>
        <begin position="262"/>
        <end position="281"/>
    </location>
</feature>
<feature type="transmembrane region" description="Helical" evidence="6">
    <location>
        <begin position="182"/>
        <end position="200"/>
    </location>
</feature>
<sequence>MEKTKHNLATNCHPSLGASCSVVERKRAPALPFLLAFKMFMLALVAIAGTLNVYSIDLDYTSAALASATINSIPVTTFIWAVIFRTEKVKVKRHSGIAKLCGVGLCIAGALTIAFYRGPRLNQLNRHHVLAGGNQPQEPLLKQYPSELMFTTLQSLFSAIQTLFTALAIERDFSRWKLRLDMGLISVAYCGIVVTGLAFFLQSWTIQRRGPVFLALSAPLTMIITTMLSPFLPGVFVHLGSVLGGVLMVGGLYSVLWEKRRERKEEETPTAKDTEACLEEK</sequence>
<feature type="transmembrane region" description="Helical" evidence="6">
    <location>
        <begin position="33"/>
        <end position="54"/>
    </location>
</feature>
<dbReference type="InterPro" id="IPR000620">
    <property type="entry name" value="EamA_dom"/>
</dbReference>
<evidence type="ECO:0000256" key="7">
    <source>
        <dbReference type="SAM" id="MobiDB-lite"/>
    </source>
</evidence>
<dbReference type="InterPro" id="IPR030184">
    <property type="entry name" value="WAT1-related"/>
</dbReference>
<feature type="domain" description="EamA" evidence="8">
    <location>
        <begin position="144"/>
        <end position="256"/>
    </location>
</feature>
<evidence type="ECO:0000256" key="6">
    <source>
        <dbReference type="RuleBase" id="RU363077"/>
    </source>
</evidence>
<dbReference type="GO" id="GO:0016020">
    <property type="term" value="C:membrane"/>
    <property type="evidence" value="ECO:0007669"/>
    <property type="project" value="UniProtKB-SubCell"/>
</dbReference>
<dbReference type="GO" id="GO:0022857">
    <property type="term" value="F:transmembrane transporter activity"/>
    <property type="evidence" value="ECO:0007669"/>
    <property type="project" value="InterPro"/>
</dbReference>
<keyword evidence="5 6" id="KW-0472">Membrane</keyword>